<evidence type="ECO:0000313" key="2">
    <source>
        <dbReference type="Proteomes" id="UP000723463"/>
    </source>
</evidence>
<gene>
    <name evidence="1" type="ORF">EC957_002021</name>
</gene>
<dbReference type="AlphaFoldDB" id="A0A9P6K7I6"/>
<organism evidence="1 2">
    <name type="scientific">Mortierella hygrophila</name>
    <dbReference type="NCBI Taxonomy" id="979708"/>
    <lineage>
        <taxon>Eukaryota</taxon>
        <taxon>Fungi</taxon>
        <taxon>Fungi incertae sedis</taxon>
        <taxon>Mucoromycota</taxon>
        <taxon>Mortierellomycotina</taxon>
        <taxon>Mortierellomycetes</taxon>
        <taxon>Mortierellales</taxon>
        <taxon>Mortierellaceae</taxon>
        <taxon>Mortierella</taxon>
    </lineage>
</organism>
<name>A0A9P6K7I6_9FUNG</name>
<keyword evidence="2" id="KW-1185">Reference proteome</keyword>
<accession>A0A9P6K7I6</accession>
<dbReference type="EMBL" id="JAAAXW010000014">
    <property type="protein sequence ID" value="KAF9549961.1"/>
    <property type="molecule type" value="Genomic_DNA"/>
</dbReference>
<comment type="caution">
    <text evidence="1">The sequence shown here is derived from an EMBL/GenBank/DDBJ whole genome shotgun (WGS) entry which is preliminary data.</text>
</comment>
<dbReference type="Proteomes" id="UP000723463">
    <property type="component" value="Unassembled WGS sequence"/>
</dbReference>
<evidence type="ECO:0000313" key="1">
    <source>
        <dbReference type="EMBL" id="KAF9549961.1"/>
    </source>
</evidence>
<protein>
    <submittedName>
        <fullName evidence="1">Uncharacterized protein</fullName>
    </submittedName>
</protein>
<proteinExistence type="predicted"/>
<sequence length="166" mass="18435">MPKTIQEGRYKIRRSPDPDSLIIPADSANSLAILGPEDPSCEETGIWILTFDASYSSLDCVASKGAMVATLQHEGTQAYLAIQKPISPDQQPSILVSSDDKQAWTINPTGKTGYGKEEDYYIGYPRLVQGEVMVVDTLMLRVYPPRLALRPFEDGMTLPWRFEPVV</sequence>
<reference evidence="1" key="1">
    <citation type="journal article" date="2020" name="Fungal Divers.">
        <title>Resolving the Mortierellaceae phylogeny through synthesis of multi-gene phylogenetics and phylogenomics.</title>
        <authorList>
            <person name="Vandepol N."/>
            <person name="Liber J."/>
            <person name="Desiro A."/>
            <person name="Na H."/>
            <person name="Kennedy M."/>
            <person name="Barry K."/>
            <person name="Grigoriev I.V."/>
            <person name="Miller A.N."/>
            <person name="O'Donnell K."/>
            <person name="Stajich J.E."/>
            <person name="Bonito G."/>
        </authorList>
    </citation>
    <scope>NUCLEOTIDE SEQUENCE</scope>
    <source>
        <strain evidence="1">NRRL 2591</strain>
    </source>
</reference>